<feature type="domain" description="KxDL" evidence="2">
    <location>
        <begin position="15"/>
        <end position="98"/>
    </location>
</feature>
<keyword evidence="4" id="KW-1185">Reference proteome</keyword>
<dbReference type="GO" id="GO:0099078">
    <property type="term" value="C:BORC complex"/>
    <property type="evidence" value="ECO:0007669"/>
    <property type="project" value="TreeGrafter"/>
</dbReference>
<protein>
    <submittedName>
        <fullName evidence="3">KxDL motif-containing protein 1</fullName>
    </submittedName>
</protein>
<dbReference type="InterPro" id="IPR039843">
    <property type="entry name" value="KXD1-like"/>
</dbReference>
<evidence type="ECO:0000259" key="2">
    <source>
        <dbReference type="Pfam" id="PF10241"/>
    </source>
</evidence>
<evidence type="ECO:0000313" key="4">
    <source>
        <dbReference type="Proteomes" id="UP000728185"/>
    </source>
</evidence>
<evidence type="ECO:0000256" key="1">
    <source>
        <dbReference type="ARBA" id="ARBA00005913"/>
    </source>
</evidence>
<reference evidence="3" key="1">
    <citation type="submission" date="2019-05" db="EMBL/GenBank/DDBJ databases">
        <title>Annotation for the trematode Fasciolopsis buski.</title>
        <authorList>
            <person name="Choi Y.-J."/>
        </authorList>
    </citation>
    <scope>NUCLEOTIDE SEQUENCE</scope>
    <source>
        <strain evidence="3">HT</strain>
        <tissue evidence="3">Whole worm</tissue>
    </source>
</reference>
<dbReference type="EMBL" id="LUCM01005272">
    <property type="protein sequence ID" value="KAA0193082.1"/>
    <property type="molecule type" value="Genomic_DNA"/>
</dbReference>
<sequence length="142" mass="16153">MSEDTSASGTLFCAITSLVNSKDVQKIIADQEIMLNKFEKTNEMLRTVSELSAQRYKILSAELATHSQRLVTIRKELSGIFRRIHALRSYLNSKYPVELQQVTEHLTFPEEDEANNTETNSTVPHAIINSRMAPVREEIQSE</sequence>
<accession>A0A8E0RTB7</accession>
<dbReference type="OrthoDB" id="10258877at2759"/>
<dbReference type="PANTHER" id="PTHR13511">
    <property type="entry name" value="KXDL MOTIF-CONTAINING PROTEIN 1"/>
    <property type="match status" value="1"/>
</dbReference>
<name>A0A8E0RTB7_9TREM</name>
<gene>
    <name evidence="3" type="ORF">FBUS_11067</name>
</gene>
<organism evidence="3 4">
    <name type="scientific">Fasciolopsis buskii</name>
    <dbReference type="NCBI Taxonomy" id="27845"/>
    <lineage>
        <taxon>Eukaryota</taxon>
        <taxon>Metazoa</taxon>
        <taxon>Spiralia</taxon>
        <taxon>Lophotrochozoa</taxon>
        <taxon>Platyhelminthes</taxon>
        <taxon>Trematoda</taxon>
        <taxon>Digenea</taxon>
        <taxon>Plagiorchiida</taxon>
        <taxon>Echinostomata</taxon>
        <taxon>Echinostomatoidea</taxon>
        <taxon>Fasciolidae</taxon>
        <taxon>Fasciolopsis</taxon>
    </lineage>
</organism>
<comment type="caution">
    <text evidence="3">The sequence shown here is derived from an EMBL/GenBank/DDBJ whole genome shotgun (WGS) entry which is preliminary data.</text>
</comment>
<dbReference type="Pfam" id="PF10241">
    <property type="entry name" value="KxDL"/>
    <property type="match status" value="1"/>
</dbReference>
<dbReference type="InterPro" id="IPR019371">
    <property type="entry name" value="KxDL_dom"/>
</dbReference>
<dbReference type="Proteomes" id="UP000728185">
    <property type="component" value="Unassembled WGS sequence"/>
</dbReference>
<comment type="similarity">
    <text evidence="1">Belongs to the KXD1 family.</text>
</comment>
<proteinExistence type="inferred from homology"/>
<dbReference type="PANTHER" id="PTHR13511:SF0">
    <property type="entry name" value="KXDL MOTIF-CONTAINING PROTEIN 1"/>
    <property type="match status" value="1"/>
</dbReference>
<dbReference type="GO" id="GO:0032418">
    <property type="term" value="P:lysosome localization"/>
    <property type="evidence" value="ECO:0007669"/>
    <property type="project" value="TreeGrafter"/>
</dbReference>
<evidence type="ECO:0000313" key="3">
    <source>
        <dbReference type="EMBL" id="KAA0193082.1"/>
    </source>
</evidence>
<dbReference type="AlphaFoldDB" id="A0A8E0RTB7"/>